<name>A0A286A249_9PROT</name>
<evidence type="ECO:0000313" key="1">
    <source>
        <dbReference type="EMBL" id="SOD15987.1"/>
    </source>
</evidence>
<proteinExistence type="predicted"/>
<dbReference type="EMBL" id="OCMU01000001">
    <property type="protein sequence ID" value="SOD15987.1"/>
    <property type="molecule type" value="Genomic_DNA"/>
</dbReference>
<accession>A0A286A249</accession>
<sequence length="136" mass="15689">MVLKNLFEEKYTISAIMEGNTCPVEEILYGNIESQYQGNCDELLIKLERISNKNFSEFSNKLARVINKNPKIMELRQGQLRLVFFHGHNKTIVVCCEICKKKTNKADKNLVARAIQSYKNYDNAIRSNNLTILEAD</sequence>
<gene>
    <name evidence="1" type="ORF">SAMN06297164_0177</name>
</gene>
<evidence type="ECO:0000313" key="2">
    <source>
        <dbReference type="Proteomes" id="UP000219335"/>
    </source>
</evidence>
<organism evidence="1 2">
    <name type="scientific">Nitrosomonas ureae</name>
    <dbReference type="NCBI Taxonomy" id="44577"/>
    <lineage>
        <taxon>Bacteria</taxon>
        <taxon>Pseudomonadati</taxon>
        <taxon>Pseudomonadota</taxon>
        <taxon>Betaproteobacteria</taxon>
        <taxon>Nitrosomonadales</taxon>
        <taxon>Nitrosomonadaceae</taxon>
        <taxon>Nitrosomonas</taxon>
    </lineage>
</organism>
<dbReference type="Proteomes" id="UP000219335">
    <property type="component" value="Unassembled WGS sequence"/>
</dbReference>
<dbReference type="AlphaFoldDB" id="A0A286A249"/>
<reference evidence="1 2" key="1">
    <citation type="submission" date="2017-09" db="EMBL/GenBank/DDBJ databases">
        <authorList>
            <person name="Ehlers B."/>
            <person name="Leendertz F.H."/>
        </authorList>
    </citation>
    <scope>NUCLEOTIDE SEQUENCE [LARGE SCALE GENOMIC DNA]</scope>
    <source>
        <strain evidence="1 2">Nm42</strain>
    </source>
</reference>
<dbReference type="Pfam" id="PF05973">
    <property type="entry name" value="Gp49"/>
    <property type="match status" value="1"/>
</dbReference>
<dbReference type="RefSeq" id="WP_097103536.1">
    <property type="nucleotide sequence ID" value="NZ_OCMU01000001.1"/>
</dbReference>
<protein>
    <submittedName>
        <fullName evidence="1">Phage derived protein Gp49-like</fullName>
    </submittedName>
</protein>
<dbReference type="InterPro" id="IPR009241">
    <property type="entry name" value="HigB-like"/>
</dbReference>